<dbReference type="Proteomes" id="UP000326994">
    <property type="component" value="Unassembled WGS sequence"/>
</dbReference>
<dbReference type="AlphaFoldDB" id="A0A5J4G050"/>
<gene>
    <name evidence="2" type="ORF">ULMS_23720</name>
</gene>
<evidence type="ECO:0000313" key="2">
    <source>
        <dbReference type="EMBL" id="GEQ86864.1"/>
    </source>
</evidence>
<comment type="caution">
    <text evidence="2">The sequence shown here is derived from an EMBL/GenBank/DDBJ whole genome shotgun (WGS) entry which is preliminary data.</text>
</comment>
<dbReference type="RefSeq" id="WP_151894775.1">
    <property type="nucleotide sequence ID" value="NZ_BKCF01000004.1"/>
</dbReference>
<sequence length="167" mass="19698">MRVFREVQKFRQWWFILIIIATTCVVFYGLFEEYKEVEKESSTDLITFIVSALFALLVIAIIFIFKLETKINEQGIYYGFWPFQLKLKHVPWSEIKKIYVREYSPISEYGGWGYRFSFGKHGKAYNVSGSTGIQIIFKNGKKTLIGTQKKEEVESVLKTYQHKLLHT</sequence>
<proteinExistence type="predicted"/>
<evidence type="ECO:0008006" key="4">
    <source>
        <dbReference type="Google" id="ProtNLM"/>
    </source>
</evidence>
<feature type="transmembrane region" description="Helical" evidence="1">
    <location>
        <begin position="46"/>
        <end position="65"/>
    </location>
</feature>
<evidence type="ECO:0000256" key="1">
    <source>
        <dbReference type="SAM" id="Phobius"/>
    </source>
</evidence>
<organism evidence="2 3">
    <name type="scientific">Patiriisocius marinistellae</name>
    <dbReference type="NCBI Taxonomy" id="2494560"/>
    <lineage>
        <taxon>Bacteria</taxon>
        <taxon>Pseudomonadati</taxon>
        <taxon>Bacteroidota</taxon>
        <taxon>Flavobacteriia</taxon>
        <taxon>Flavobacteriales</taxon>
        <taxon>Flavobacteriaceae</taxon>
        <taxon>Patiriisocius</taxon>
    </lineage>
</organism>
<evidence type="ECO:0000313" key="3">
    <source>
        <dbReference type="Proteomes" id="UP000326994"/>
    </source>
</evidence>
<protein>
    <recommendedName>
        <fullName evidence="4">DUF5673 domain-containing protein</fullName>
    </recommendedName>
</protein>
<dbReference type="EMBL" id="BKCF01000004">
    <property type="protein sequence ID" value="GEQ86864.1"/>
    <property type="molecule type" value="Genomic_DNA"/>
</dbReference>
<keyword evidence="1" id="KW-0472">Membrane</keyword>
<dbReference type="OrthoDB" id="582675at2"/>
<feature type="transmembrane region" description="Helical" evidence="1">
    <location>
        <begin position="12"/>
        <end position="31"/>
    </location>
</feature>
<keyword evidence="3" id="KW-1185">Reference proteome</keyword>
<accession>A0A5J4G050</accession>
<keyword evidence="1" id="KW-1133">Transmembrane helix</keyword>
<name>A0A5J4G050_9FLAO</name>
<reference evidence="2 3" key="1">
    <citation type="submission" date="2019-08" db="EMBL/GenBank/DDBJ databases">
        <title>Ulvibacter marinistellae sp. nov., isolated from a starfish, Patiria pectinifera.</title>
        <authorList>
            <person name="Kawano K."/>
            <person name="Ushijima N."/>
            <person name="Kihara M."/>
            <person name="Itoh H."/>
        </authorList>
    </citation>
    <scope>NUCLEOTIDE SEQUENCE [LARGE SCALE GENOMIC DNA]</scope>
    <source>
        <strain evidence="2 3">KK4</strain>
    </source>
</reference>
<keyword evidence="1" id="KW-0812">Transmembrane</keyword>